<dbReference type="AlphaFoldDB" id="A0A340YKQ2"/>
<dbReference type="GeneID" id="103069919"/>
<dbReference type="Pfam" id="PF22528">
    <property type="entry name" value="PRMT_C"/>
    <property type="match status" value="1"/>
</dbReference>
<dbReference type="FunFam" id="2.70.160.11:FF:000011">
    <property type="entry name" value="Protein arginine N-methyltransferase 9"/>
    <property type="match status" value="1"/>
</dbReference>
<feature type="domain" description="Protein arginine N-methyltransferase" evidence="5">
    <location>
        <begin position="633"/>
        <end position="722"/>
    </location>
</feature>
<evidence type="ECO:0000256" key="2">
    <source>
        <dbReference type="ARBA" id="ARBA00022679"/>
    </source>
</evidence>
<keyword evidence="6" id="KW-1185">Reference proteome</keyword>
<dbReference type="PANTHER" id="PTHR11006">
    <property type="entry name" value="PROTEIN ARGININE N-METHYLTRANSFERASE"/>
    <property type="match status" value="1"/>
</dbReference>
<dbReference type="GO" id="GO:0005634">
    <property type="term" value="C:nucleus"/>
    <property type="evidence" value="ECO:0007669"/>
    <property type="project" value="TreeGrafter"/>
</dbReference>
<evidence type="ECO:0000259" key="5">
    <source>
        <dbReference type="Pfam" id="PF22528"/>
    </source>
</evidence>
<name>A0A340YKQ2_LIPVE</name>
<evidence type="ECO:0000256" key="1">
    <source>
        <dbReference type="ARBA" id="ARBA00022603"/>
    </source>
</evidence>
<reference evidence="7" key="1">
    <citation type="submission" date="2025-08" db="UniProtKB">
        <authorList>
            <consortium name="RefSeq"/>
        </authorList>
    </citation>
    <scope>IDENTIFICATION</scope>
</reference>
<keyword evidence="2 4" id="KW-0808">Transferase</keyword>
<organism evidence="6 7">
    <name type="scientific">Lipotes vexillifer</name>
    <name type="common">Yangtze river dolphin</name>
    <dbReference type="NCBI Taxonomy" id="118797"/>
    <lineage>
        <taxon>Eukaryota</taxon>
        <taxon>Metazoa</taxon>
        <taxon>Chordata</taxon>
        <taxon>Craniata</taxon>
        <taxon>Vertebrata</taxon>
        <taxon>Euteleostomi</taxon>
        <taxon>Mammalia</taxon>
        <taxon>Eutheria</taxon>
        <taxon>Laurasiatheria</taxon>
        <taxon>Artiodactyla</taxon>
        <taxon>Whippomorpha</taxon>
        <taxon>Cetacea</taxon>
        <taxon>Odontoceti</taxon>
        <taxon>Lipotidae</taxon>
        <taxon>Lipotes</taxon>
    </lineage>
</organism>
<dbReference type="SUPFAM" id="SSF53335">
    <property type="entry name" value="S-adenosyl-L-methionine-dependent methyltransferases"/>
    <property type="match status" value="2"/>
</dbReference>
<dbReference type="Proteomes" id="UP000265300">
    <property type="component" value="Unplaced"/>
</dbReference>
<dbReference type="GO" id="GO:0042054">
    <property type="term" value="F:histone methyltransferase activity"/>
    <property type="evidence" value="ECO:0007669"/>
    <property type="project" value="TreeGrafter"/>
</dbReference>
<dbReference type="InterPro" id="IPR055135">
    <property type="entry name" value="PRMT_dom"/>
</dbReference>
<accession>A0A340YKQ2</accession>
<dbReference type="FunFam" id="3.40.50.150:FF:000384">
    <property type="entry name" value="Protein arginine methyltransferase 9"/>
    <property type="match status" value="1"/>
</dbReference>
<gene>
    <name evidence="7" type="primary">PRMT9</name>
</gene>
<dbReference type="Gene3D" id="2.70.160.11">
    <property type="entry name" value="Hnrnp arginine n-methyltransferase1"/>
    <property type="match status" value="2"/>
</dbReference>
<dbReference type="InterPro" id="IPR025799">
    <property type="entry name" value="Arg_MeTrfase"/>
</dbReference>
<dbReference type="InterPro" id="IPR029063">
    <property type="entry name" value="SAM-dependent_MTases_sf"/>
</dbReference>
<evidence type="ECO:0000313" key="6">
    <source>
        <dbReference type="Proteomes" id="UP000265300"/>
    </source>
</evidence>
<evidence type="ECO:0000256" key="3">
    <source>
        <dbReference type="ARBA" id="ARBA00022691"/>
    </source>
</evidence>
<dbReference type="RefSeq" id="XP_007472070.1">
    <property type="nucleotide sequence ID" value="XM_007472008.1"/>
</dbReference>
<evidence type="ECO:0000256" key="4">
    <source>
        <dbReference type="PROSITE-ProRule" id="PRU01015"/>
    </source>
</evidence>
<dbReference type="PROSITE" id="PS51678">
    <property type="entry name" value="SAM_MT_PRMT"/>
    <property type="match status" value="2"/>
</dbReference>
<keyword evidence="3 4" id="KW-0949">S-adenosyl-L-methionine</keyword>
<proteinExistence type="predicted"/>
<dbReference type="PANTHER" id="PTHR11006:SF60">
    <property type="entry name" value="PROTEIN ARGININE N-METHYLTRANSFERASE 9"/>
    <property type="match status" value="1"/>
</dbReference>
<dbReference type="Pfam" id="PF06325">
    <property type="entry name" value="PrmA"/>
    <property type="match status" value="1"/>
</dbReference>
<dbReference type="FunFam" id="2.70.160.11:FF:000006">
    <property type="entry name" value="Protein arginine methyltransferase 9"/>
    <property type="match status" value="1"/>
</dbReference>
<dbReference type="CTD" id="90826"/>
<keyword evidence="1 4" id="KW-0489">Methyltransferase</keyword>
<protein>
    <recommendedName>
        <fullName evidence="5">Protein arginine N-methyltransferase domain-containing protein</fullName>
    </recommendedName>
</protein>
<dbReference type="GO" id="GO:0032259">
    <property type="term" value="P:methylation"/>
    <property type="evidence" value="ECO:0007669"/>
    <property type="project" value="UniProtKB-KW"/>
</dbReference>
<dbReference type="Gene3D" id="3.40.50.150">
    <property type="entry name" value="Vaccinia Virus protein VP39"/>
    <property type="match status" value="1"/>
</dbReference>
<dbReference type="CDD" id="cd02440">
    <property type="entry name" value="AdoMet_MTases"/>
    <property type="match status" value="1"/>
</dbReference>
<sequence length="728" mass="81341">MGFRDEAAGYFRKAVKLNPDFSDAKENFYRVANWLVERWHFIMLNDTRRNTIYNAAIQKAVCLGSKNVLDIGAGTGILSMFAKKAGAHLVYACELSKTMYELACDVVAANEMEAGIKLLHMKSLDIEIPKHIPERVSLVVTETVDAGLFGEGIVESLIHAWEHLLLQPKTKGENGNCEKYGKVIPASAVIFGMAVECAEIRRHHRVGIKDIAGICLPTSVKFQSPAYSSVDAEETIEPYTTEKMSRVPGGYLALTECFEIMTVDFNNLQELKSLATKKPDKIGIPVIKEGILDAIVVWFVLQLDDEHSLSTSPSEETCWEQAVYPVHDLADYWIKPGDQVMMEVSCQDCYLRIQSISVFNSEHEMDVGKSFTKNKDLLPLGNEAELCSALANLQTSKPDAVEQTCVLESTEIALLNNIPYHEGFKMAMKKVLSSLGQAMDTQCQSNEMSCESGQNNSEQRVPEPLYVLDVSEGFSILPIIAGTLGQVKPYSSVEKDQHRMTLDLISEANHFPKETLEFWLRHVEDESAVLQRPKSDKLWSIIILDVIEPSGLLQQEIMEKAAISRCLLQSGGKILPQYTLMFGLLVESQTLVEESAVQGAERTLGFNIAPFINQFQVPIRVFLDLSSLPCIPLSKPVELLRLDLMTPYLNTSNREVKVCICKSGQVTAIPFWYHMYLDDEIRLDTSSEASHWKQAAVVLDNPIQVEMGDELVLNVQHHKSNVSITVKQ</sequence>
<dbReference type="GO" id="GO:0016274">
    <property type="term" value="F:protein-arginine N-methyltransferase activity"/>
    <property type="evidence" value="ECO:0007669"/>
    <property type="project" value="InterPro"/>
</dbReference>
<evidence type="ECO:0000313" key="7">
    <source>
        <dbReference type="RefSeq" id="XP_007472070.1"/>
    </source>
</evidence>
<dbReference type="FunFam" id="3.40.50.150:FF:000078">
    <property type="entry name" value="Protein arginine methyltransferase 9"/>
    <property type="match status" value="1"/>
</dbReference>